<dbReference type="EMBL" id="AP011532">
    <property type="protein sequence ID" value="BAI60934.1"/>
    <property type="molecule type" value="Genomic_DNA"/>
</dbReference>
<dbReference type="GO" id="GO:0006313">
    <property type="term" value="P:DNA transposition"/>
    <property type="evidence" value="ECO:0007669"/>
    <property type="project" value="InterPro"/>
</dbReference>
<dbReference type="PANTHER" id="PTHR33217">
    <property type="entry name" value="TRANSPOSASE FOR INSERTION SEQUENCE ELEMENT IS1081"/>
    <property type="match status" value="1"/>
</dbReference>
<accession>D1YWW2</accession>
<reference evidence="4" key="3">
    <citation type="submission" date="2009-06" db="EMBL/GenBank/DDBJ databases">
        <title>Complete Genome Sequence of the Mesophilic Hydrogenotrophic Methanogenic Archaea, Methanocella paludicola.</title>
        <authorList>
            <person name="Sakai S."/>
            <person name="Takaki Y."/>
            <person name="Shimamura S."/>
            <person name="Sekine M."/>
            <person name="Tajima T."/>
            <person name="Kosugi H."/>
            <person name="Ichikawa N."/>
            <person name="Tasumi E."/>
            <person name="Hiraki A."/>
            <person name="Shimizu A."/>
            <person name="Kato Y."/>
            <person name="Nishiko R."/>
            <person name="Ito M."/>
            <person name="Mori K."/>
            <person name="Fujita N."/>
            <person name="Imachi H."/>
            <person name="Takai K."/>
        </authorList>
    </citation>
    <scope>NUCLEOTIDE SEQUENCE</scope>
    <source>
        <strain evidence="4">SANAE</strain>
    </source>
</reference>
<reference evidence="4 6" key="2">
    <citation type="journal article" date="2008" name="Int. J. Syst. Evol. Microbiol.">
        <title>Methanocella paludicola gen. nov., sp. nov., a methane-producing archaeon, the first isolate of the lineage 'Rice Cluster I', and proposal of the new archaeal order Methanocellales ord. nov.</title>
        <authorList>
            <person name="Sakai S."/>
            <person name="Imachi H."/>
            <person name="Hanada S."/>
            <person name="Ohashi A."/>
            <person name="Harada H."/>
            <person name="Kamagata Y."/>
        </authorList>
    </citation>
    <scope>NUCLEOTIDE SEQUENCE [LARGE SCALE GENOMIC DNA]</scope>
    <source>
        <strain evidence="6">DSM 17711 / JCM 13418 / NBRC 101707 / SANAE</strain>
        <strain evidence="4">SANAE</strain>
    </source>
</reference>
<dbReference type="KEGG" id="mpd:MCP_1828"/>
<dbReference type="GO" id="GO:0003677">
    <property type="term" value="F:DNA binding"/>
    <property type="evidence" value="ECO:0007669"/>
    <property type="project" value="UniProtKB-KW"/>
</dbReference>
<evidence type="ECO:0000313" key="6">
    <source>
        <dbReference type="Proteomes" id="UP000001882"/>
    </source>
</evidence>
<dbReference type="PANTHER" id="PTHR33217:SF7">
    <property type="entry name" value="TRANSPOSASE FOR INSERTION SEQUENCE ELEMENT IS1081"/>
    <property type="match status" value="1"/>
</dbReference>
<reference evidence="4 6" key="1">
    <citation type="journal article" date="2007" name="Appl. Environ. Microbiol.">
        <title>Isolation of key methanogens for global methane emission from rice paddy fields: a novel isolate affiliated with the clone cluster rice cluster I.</title>
        <authorList>
            <person name="Sakai S."/>
            <person name="Imachi H."/>
            <person name="Sekiguchi Y."/>
            <person name="Ohashi A."/>
            <person name="Harada H."/>
            <person name="Kamagata Y."/>
        </authorList>
    </citation>
    <scope>NUCLEOTIDE SEQUENCE [LARGE SCALE GENOMIC DNA]</scope>
    <source>
        <strain evidence="6">DSM 17711 / JCM 13418 / NBRC 101707 / SANAE</strain>
        <strain evidence="4">SANAE</strain>
    </source>
</reference>
<name>D1YWW2_METPS</name>
<evidence type="ECO:0000313" key="4">
    <source>
        <dbReference type="EMBL" id="BAI60934.1"/>
    </source>
</evidence>
<gene>
    <name evidence="4" type="ordered locus">MCP_0862</name>
    <name evidence="5" type="ordered locus">MCP_1828</name>
</gene>
<dbReference type="Pfam" id="PF00872">
    <property type="entry name" value="Transposase_mut"/>
    <property type="match status" value="1"/>
</dbReference>
<dbReference type="KEGG" id="mpd:MCP_0862"/>
<dbReference type="NCBIfam" id="NF033543">
    <property type="entry name" value="transpos_IS256"/>
    <property type="match status" value="1"/>
</dbReference>
<proteinExistence type="predicted"/>
<organism evidence="4 6">
    <name type="scientific">Methanocella paludicola (strain DSM 17711 / JCM 13418 / NBRC 101707 / SANAE)</name>
    <dbReference type="NCBI Taxonomy" id="304371"/>
    <lineage>
        <taxon>Archaea</taxon>
        <taxon>Methanobacteriati</taxon>
        <taxon>Methanobacteriota</taxon>
        <taxon>Stenosarchaea group</taxon>
        <taxon>Methanomicrobia</taxon>
        <taxon>Methanocellales</taxon>
        <taxon>Methanocellaceae</taxon>
        <taxon>Methanocella</taxon>
    </lineage>
</organism>
<dbReference type="Proteomes" id="UP000001882">
    <property type="component" value="Chromosome"/>
</dbReference>
<evidence type="ECO:0000256" key="1">
    <source>
        <dbReference type="ARBA" id="ARBA00022578"/>
    </source>
</evidence>
<evidence type="ECO:0000256" key="3">
    <source>
        <dbReference type="ARBA" id="ARBA00023172"/>
    </source>
</evidence>
<dbReference type="InterPro" id="IPR001207">
    <property type="entry name" value="Transposase_mutator"/>
</dbReference>
<dbReference type="eggNOG" id="arCOG04918">
    <property type="taxonomic scope" value="Archaea"/>
</dbReference>
<dbReference type="AlphaFoldDB" id="D1YWW2"/>
<evidence type="ECO:0000256" key="2">
    <source>
        <dbReference type="ARBA" id="ARBA00023125"/>
    </source>
</evidence>
<evidence type="ECO:0000313" key="5">
    <source>
        <dbReference type="EMBL" id="BAI61900.1"/>
    </source>
</evidence>
<dbReference type="EMBL" id="AP011532">
    <property type="protein sequence ID" value="BAI61900.1"/>
    <property type="molecule type" value="Genomic_DNA"/>
</dbReference>
<reference evidence="6" key="4">
    <citation type="journal article" date="2011" name="PLoS ONE">
        <title>Genome sequence of a mesophilic hydrogenotrophic methanogen Methanocella paludicola, the first cultivated representative of the order Methanocellales.</title>
        <authorList>
            <person name="Sakai S."/>
            <person name="Takaki Y."/>
            <person name="Shimamura S."/>
            <person name="Sekine M."/>
            <person name="Tajima T."/>
            <person name="Kosugi H."/>
            <person name="Ichikawa N."/>
            <person name="Tasumi E."/>
            <person name="Hiraki A.T."/>
            <person name="Shimizu A."/>
            <person name="Kato Y."/>
            <person name="Nishiko R."/>
            <person name="Mori K."/>
            <person name="Fujita N."/>
            <person name="Imachi H."/>
            <person name="Takai K."/>
        </authorList>
    </citation>
    <scope>NUCLEOTIDE SEQUENCE [LARGE SCALE GENOMIC DNA]</scope>
    <source>
        <strain evidence="6">DSM 17711 / JCM 13418 / NBRC 101707 / SANAE</strain>
    </source>
</reference>
<keyword evidence="6" id="KW-1185">Reference proteome</keyword>
<keyword evidence="2" id="KW-0238">DNA-binding</keyword>
<protein>
    <submittedName>
        <fullName evidence="4">Putative transposase for insertion sequence element</fullName>
    </submittedName>
</protein>
<keyword evidence="1" id="KW-0815">Transposition</keyword>
<keyword evidence="3" id="KW-0233">DNA recombination</keyword>
<sequence>MERYNMRSTRPISSTESDEKYFEFDKDAVRNVIREFLNGVMEAEACEQAGARPYERTDGRMAYRNGSKNRDLVTRYGRVELKKPQLRGVPFETSVFARYSRAEQAIVNTICESYLQGISTRKMKNVLSLLDVDVSRSTVSRITKELDEAVHEFLSRPLGVMPYIYVDATYIKVRDHGMYLSKAVYTAMGINEEGYKEMIGVRVMQREDEDSWKEFFQELLKRGLQGVRLVVSDGHRGIKQAVRKEFLGSAWQYCHVHFRRNVLKTVPMKERRAVNELLKEHMESPHLLANFSEELKAKGYEKAGSIIEKNLEDLFNYLAFPAYQWPKLRTTNTLENIHSVIKKRIKPIGAFPNDDSVLRVVVSMLIDVNEEFATDKRHINVYRNEQ</sequence>
<dbReference type="GO" id="GO:0004803">
    <property type="term" value="F:transposase activity"/>
    <property type="evidence" value="ECO:0007669"/>
    <property type="project" value="InterPro"/>
</dbReference>